<keyword evidence="9" id="KW-0249">Electron transport</keyword>
<accession>A0A4P2SCZ0</accession>
<keyword evidence="9" id="KW-1278">Translocase</keyword>
<organism evidence="10">
    <name type="scientific">Cooperia oncophora</name>
    <name type="common">Parasitic roundworm</name>
    <name type="synonym">Strongylus oncophora</name>
    <dbReference type="NCBI Taxonomy" id="27828"/>
    <lineage>
        <taxon>Eukaryota</taxon>
        <taxon>Metazoa</taxon>
        <taxon>Ecdysozoa</taxon>
        <taxon>Nematoda</taxon>
        <taxon>Chromadorea</taxon>
        <taxon>Rhabditida</taxon>
        <taxon>Rhabditina</taxon>
        <taxon>Rhabditomorpha</taxon>
        <taxon>Strongyloidea</taxon>
        <taxon>Trichostrongylidae</taxon>
        <taxon>Cooperia</taxon>
    </lineage>
</organism>
<dbReference type="Pfam" id="PF00507">
    <property type="entry name" value="Oxidored_q4"/>
    <property type="match status" value="1"/>
</dbReference>
<comment type="function">
    <text evidence="9">Core subunit of the mitochondrial membrane respiratory chain NADH dehydrogenase (Complex I) which catalyzes electron transfer from NADH through the respiratory chain, using ubiquinone as an electron acceptor. Essential for the catalytic activity of complex I.</text>
</comment>
<keyword evidence="5 9" id="KW-0812">Transmembrane</keyword>
<evidence type="ECO:0000256" key="5">
    <source>
        <dbReference type="ARBA" id="ARBA00022692"/>
    </source>
</evidence>
<dbReference type="InterPro" id="IPR038430">
    <property type="entry name" value="NDAH_ubi_oxred_su3_sf"/>
</dbReference>
<evidence type="ECO:0000256" key="4">
    <source>
        <dbReference type="ARBA" id="ARBA00022448"/>
    </source>
</evidence>
<dbReference type="GO" id="GO:0031966">
    <property type="term" value="C:mitochondrial membrane"/>
    <property type="evidence" value="ECO:0007669"/>
    <property type="project" value="UniProtKB-SubCell"/>
</dbReference>
<geneLocation type="mitochondrion" evidence="10"/>
<dbReference type="Gene3D" id="1.20.58.1610">
    <property type="entry name" value="NADH:ubiquinone/plastoquinone oxidoreductase, chain 3"/>
    <property type="match status" value="1"/>
</dbReference>
<reference evidence="10" key="1">
    <citation type="submission" date="2017-03" db="EMBL/GenBank/DDBJ databases">
        <title>The complete mitochondrial genome of Cooperia oncophora sp.</title>
        <authorList>
            <person name="Sun M.-M."/>
            <person name="Han L."/>
            <person name="Liu G.-H."/>
            <person name="Zhu X.-Q."/>
        </authorList>
    </citation>
    <scope>NUCLEOTIDE SEQUENCE</scope>
</reference>
<dbReference type="PANTHER" id="PTHR11058:SF9">
    <property type="entry name" value="NADH-UBIQUINONE OXIDOREDUCTASE CHAIN 3"/>
    <property type="match status" value="1"/>
</dbReference>
<sequence>MVVLMCVVFITMILLLMLYMLNFVISLKKSEILKVNTFESGFVSLSKVQNSFSIHFFVIMLMFVIFDLEIVMFLGLMLSDFAAFVGFVMLMFFIMLGFYMEWWYGKLIWVI</sequence>
<dbReference type="InterPro" id="IPR000440">
    <property type="entry name" value="NADH_UbQ/plastoQ_OxRdtase_su3"/>
</dbReference>
<comment type="catalytic activity">
    <reaction evidence="8 9">
        <text>a ubiquinone + NADH + 5 H(+)(in) = a ubiquinol + NAD(+) + 4 H(+)(out)</text>
        <dbReference type="Rhea" id="RHEA:29091"/>
        <dbReference type="Rhea" id="RHEA-COMP:9565"/>
        <dbReference type="Rhea" id="RHEA-COMP:9566"/>
        <dbReference type="ChEBI" id="CHEBI:15378"/>
        <dbReference type="ChEBI" id="CHEBI:16389"/>
        <dbReference type="ChEBI" id="CHEBI:17976"/>
        <dbReference type="ChEBI" id="CHEBI:57540"/>
        <dbReference type="ChEBI" id="CHEBI:57945"/>
        <dbReference type="EC" id="7.1.1.2"/>
    </reaction>
</comment>
<gene>
    <name evidence="10" type="primary">nad3</name>
</gene>
<keyword evidence="9" id="KW-0679">Respiratory chain</keyword>
<dbReference type="EC" id="7.1.1.2" evidence="9"/>
<evidence type="ECO:0000256" key="2">
    <source>
        <dbReference type="ARBA" id="ARBA00008472"/>
    </source>
</evidence>
<keyword evidence="6 9" id="KW-1133">Transmembrane helix</keyword>
<keyword evidence="4 9" id="KW-0813">Transport</keyword>
<evidence type="ECO:0000256" key="1">
    <source>
        <dbReference type="ARBA" id="ARBA00004370"/>
    </source>
</evidence>
<evidence type="ECO:0000256" key="3">
    <source>
        <dbReference type="ARBA" id="ARBA00021007"/>
    </source>
</evidence>
<feature type="transmembrane region" description="Helical" evidence="9">
    <location>
        <begin position="54"/>
        <end position="75"/>
    </location>
</feature>
<comment type="subcellular location">
    <subcellularLocation>
        <location evidence="1">Membrane</location>
    </subcellularLocation>
    <subcellularLocation>
        <location evidence="9">Mitochondrion membrane</location>
        <topology evidence="9">Multi-pass membrane protein</topology>
    </subcellularLocation>
</comment>
<keyword evidence="7 9" id="KW-0472">Membrane</keyword>
<dbReference type="AlphaFoldDB" id="A0A4P2SCZ0"/>
<evidence type="ECO:0000256" key="8">
    <source>
        <dbReference type="ARBA" id="ARBA00049551"/>
    </source>
</evidence>
<evidence type="ECO:0000313" key="10">
    <source>
        <dbReference type="EMBL" id="AVV66504.1"/>
    </source>
</evidence>
<keyword evidence="9 10" id="KW-0496">Mitochondrion</keyword>
<evidence type="ECO:0000256" key="7">
    <source>
        <dbReference type="ARBA" id="ARBA00023136"/>
    </source>
</evidence>
<keyword evidence="9" id="KW-0830">Ubiquinone</keyword>
<dbReference type="PANTHER" id="PTHR11058">
    <property type="entry name" value="NADH-UBIQUINONE OXIDOREDUCTASE CHAIN 3"/>
    <property type="match status" value="1"/>
</dbReference>
<dbReference type="GO" id="GO:0008137">
    <property type="term" value="F:NADH dehydrogenase (ubiquinone) activity"/>
    <property type="evidence" value="ECO:0007669"/>
    <property type="project" value="UniProtKB-UniRule"/>
</dbReference>
<feature type="transmembrane region" description="Helical" evidence="9">
    <location>
        <begin position="6"/>
        <end position="25"/>
    </location>
</feature>
<evidence type="ECO:0000256" key="9">
    <source>
        <dbReference type="RuleBase" id="RU003640"/>
    </source>
</evidence>
<evidence type="ECO:0000256" key="6">
    <source>
        <dbReference type="ARBA" id="ARBA00022989"/>
    </source>
</evidence>
<dbReference type="GO" id="GO:0030964">
    <property type="term" value="C:NADH dehydrogenase complex"/>
    <property type="evidence" value="ECO:0007669"/>
    <property type="project" value="TreeGrafter"/>
</dbReference>
<dbReference type="EMBL" id="KY769271">
    <property type="protein sequence ID" value="AVV66504.1"/>
    <property type="molecule type" value="Genomic_DNA"/>
</dbReference>
<protein>
    <recommendedName>
        <fullName evidence="3 9">NADH-ubiquinone oxidoreductase chain 3</fullName>
        <ecNumber evidence="9">7.1.1.2</ecNumber>
    </recommendedName>
</protein>
<name>A0A4P2SCZ0_COOON</name>
<proteinExistence type="inferred from homology"/>
<keyword evidence="9" id="KW-0520">NAD</keyword>
<comment type="similarity">
    <text evidence="2 9">Belongs to the complex I subunit 3 family.</text>
</comment>
<feature type="transmembrane region" description="Helical" evidence="9">
    <location>
        <begin position="81"/>
        <end position="99"/>
    </location>
</feature>